<proteinExistence type="predicted"/>
<reference evidence="1 2" key="1">
    <citation type="submission" date="2021-03" db="EMBL/GenBank/DDBJ databases">
        <title>Whole genome shotgun sequence of Actinoplanes toevensis NBRC 105298.</title>
        <authorList>
            <person name="Komaki H."/>
            <person name="Tamura T."/>
        </authorList>
    </citation>
    <scope>NUCLEOTIDE SEQUENCE [LARGE SCALE GENOMIC DNA]</scope>
    <source>
        <strain evidence="1 2">NBRC 105298</strain>
    </source>
</reference>
<protein>
    <recommendedName>
        <fullName evidence="3">MSMEG_0570 family nitrogen starvation response protein</fullName>
    </recommendedName>
</protein>
<evidence type="ECO:0008006" key="3">
    <source>
        <dbReference type="Google" id="ProtNLM"/>
    </source>
</evidence>
<dbReference type="Proteomes" id="UP000677082">
    <property type="component" value="Unassembled WGS sequence"/>
</dbReference>
<dbReference type="EMBL" id="BOQN01000038">
    <property type="protein sequence ID" value="GIM90845.1"/>
    <property type="molecule type" value="Genomic_DNA"/>
</dbReference>
<dbReference type="AlphaFoldDB" id="A0A919W3S9"/>
<comment type="caution">
    <text evidence="1">The sequence shown here is derived from an EMBL/GenBank/DDBJ whole genome shotgun (WGS) entry which is preliminary data.</text>
</comment>
<name>A0A919W3S9_9ACTN</name>
<dbReference type="InterPro" id="IPR023846">
    <property type="entry name" value="CHP04042_MSMEG0570"/>
</dbReference>
<gene>
    <name evidence="1" type="ORF">Ato02nite_026380</name>
</gene>
<evidence type="ECO:0000313" key="1">
    <source>
        <dbReference type="EMBL" id="GIM90845.1"/>
    </source>
</evidence>
<organism evidence="1 2">
    <name type="scientific">Paractinoplanes toevensis</name>
    <dbReference type="NCBI Taxonomy" id="571911"/>
    <lineage>
        <taxon>Bacteria</taxon>
        <taxon>Bacillati</taxon>
        <taxon>Actinomycetota</taxon>
        <taxon>Actinomycetes</taxon>
        <taxon>Micromonosporales</taxon>
        <taxon>Micromonosporaceae</taxon>
        <taxon>Paractinoplanes</taxon>
    </lineage>
</organism>
<evidence type="ECO:0000313" key="2">
    <source>
        <dbReference type="Proteomes" id="UP000677082"/>
    </source>
</evidence>
<accession>A0A919W3S9</accession>
<dbReference type="RefSeq" id="WP_213006763.1">
    <property type="nucleotide sequence ID" value="NZ_BOQN01000038.1"/>
</dbReference>
<sequence length="92" mass="9959">MPERYVSVRWPDGHTQEIYSPSTVIEDYFHIGQTLPVAEFVAQSRAALTIASDRVRAAYGFPCSRAAASIAAVTENAARFEKGDVTVQGIAA</sequence>
<keyword evidence="2" id="KW-1185">Reference proteome</keyword>
<dbReference type="NCBIfam" id="TIGR04042">
    <property type="entry name" value="MSMEG_0570_fam"/>
    <property type="match status" value="1"/>
</dbReference>